<evidence type="ECO:0000256" key="1">
    <source>
        <dbReference type="ARBA" id="ARBA00022690"/>
    </source>
</evidence>
<feature type="domain" description="Cystatin" evidence="4">
    <location>
        <begin position="474"/>
        <end position="560"/>
    </location>
</feature>
<dbReference type="Gene3D" id="3.10.450.10">
    <property type="match status" value="8"/>
</dbReference>
<dbReference type="CDD" id="cd00042">
    <property type="entry name" value="CY"/>
    <property type="match status" value="8"/>
</dbReference>
<dbReference type="PANTHER" id="PTHR11413:SF125">
    <property type="entry name" value="CYSTEINE PROTEINASE INHIBITOR"/>
    <property type="match status" value="1"/>
</dbReference>
<dbReference type="InterPro" id="IPR018073">
    <property type="entry name" value="Prot_inh_cystat_CS"/>
</dbReference>
<accession>A0AA86VUD7</accession>
<organism evidence="5 6">
    <name type="scientific">Sphenostylis stenocarpa</name>
    <dbReference type="NCBI Taxonomy" id="92480"/>
    <lineage>
        <taxon>Eukaryota</taxon>
        <taxon>Viridiplantae</taxon>
        <taxon>Streptophyta</taxon>
        <taxon>Embryophyta</taxon>
        <taxon>Tracheophyta</taxon>
        <taxon>Spermatophyta</taxon>
        <taxon>Magnoliopsida</taxon>
        <taxon>eudicotyledons</taxon>
        <taxon>Gunneridae</taxon>
        <taxon>Pentapetalae</taxon>
        <taxon>rosids</taxon>
        <taxon>fabids</taxon>
        <taxon>Fabales</taxon>
        <taxon>Fabaceae</taxon>
        <taxon>Papilionoideae</taxon>
        <taxon>50 kb inversion clade</taxon>
        <taxon>NPAAA clade</taxon>
        <taxon>indigoferoid/millettioid clade</taxon>
        <taxon>Phaseoleae</taxon>
        <taxon>Sphenostylis</taxon>
    </lineage>
</organism>
<evidence type="ECO:0000256" key="2">
    <source>
        <dbReference type="ARBA" id="ARBA00022704"/>
    </source>
</evidence>
<dbReference type="InterPro" id="IPR027214">
    <property type="entry name" value="Cystatin"/>
</dbReference>
<protein>
    <recommendedName>
        <fullName evidence="3">Cysteine proteinase inhibitor</fullName>
    </recommendedName>
</protein>
<reference evidence="5" key="1">
    <citation type="submission" date="2023-10" db="EMBL/GenBank/DDBJ databases">
        <authorList>
            <person name="Domelevo Entfellner J.-B."/>
        </authorList>
    </citation>
    <scope>NUCLEOTIDE SEQUENCE</scope>
</reference>
<dbReference type="EMBL" id="OY731405">
    <property type="protein sequence ID" value="CAJ1971214.1"/>
    <property type="molecule type" value="Genomic_DNA"/>
</dbReference>
<dbReference type="SUPFAM" id="SSF54403">
    <property type="entry name" value="Cystatin/monellin"/>
    <property type="match status" value="8"/>
</dbReference>
<keyword evidence="1 3" id="KW-0646">Protease inhibitor</keyword>
<dbReference type="Pfam" id="PF00031">
    <property type="entry name" value="Cystatin"/>
    <property type="match status" value="4"/>
</dbReference>
<dbReference type="PANTHER" id="PTHR11413">
    <property type="entry name" value="CYSTATIN FAMILY MEMBER"/>
    <property type="match status" value="1"/>
</dbReference>
<dbReference type="GO" id="GO:0004869">
    <property type="term" value="F:cysteine-type endopeptidase inhibitor activity"/>
    <property type="evidence" value="ECO:0007669"/>
    <property type="project" value="UniProtKB-KW"/>
</dbReference>
<feature type="domain" description="Cystatin" evidence="4">
    <location>
        <begin position="2"/>
        <end position="91"/>
    </location>
</feature>
<dbReference type="Proteomes" id="UP001189624">
    <property type="component" value="Chromosome 8"/>
</dbReference>
<dbReference type="PROSITE" id="PS00287">
    <property type="entry name" value="CYSTATIN"/>
    <property type="match status" value="6"/>
</dbReference>
<feature type="domain" description="Cystatin" evidence="4">
    <location>
        <begin position="662"/>
        <end position="748"/>
    </location>
</feature>
<feature type="domain" description="Cystatin" evidence="4">
    <location>
        <begin position="286"/>
        <end position="372"/>
    </location>
</feature>
<dbReference type="AlphaFoldDB" id="A0AA86VUD7"/>
<keyword evidence="2 3" id="KW-0789">Thiol protease inhibitor</keyword>
<dbReference type="InterPro" id="IPR000010">
    <property type="entry name" value="Cystatin_dom"/>
</dbReference>
<feature type="domain" description="Cystatin" evidence="4">
    <location>
        <begin position="380"/>
        <end position="466"/>
    </location>
</feature>
<feature type="domain" description="Cystatin" evidence="4">
    <location>
        <begin position="192"/>
        <end position="278"/>
    </location>
</feature>
<feature type="domain" description="Cystatin" evidence="4">
    <location>
        <begin position="568"/>
        <end position="654"/>
    </location>
</feature>
<evidence type="ECO:0000259" key="4">
    <source>
        <dbReference type="SMART" id="SM00043"/>
    </source>
</evidence>
<keyword evidence="6" id="KW-1185">Reference proteome</keyword>
<proteinExistence type="inferred from homology"/>
<sequence>MATFGGITDVPGASENVEIQDLARYAVEDHNHKQNDTLQYLRVISAKQQVVKGINYFITLEARRGGLLFVYETKVWVFSSNIKEVLEFNPVVDSTTNTETGQIFDVPPDSIEIENVARFAVDQYNKDENANLVFVRAIHAKKQVVQGFNYFITLEAKDGDSKNVYVTKVWEFLSSKHLLEFYALLDNGTTVTKTGQIFDVPPGSIEIENVARFAVDQYNKKENTNLVFVRAIQAKKQVVQGFNYFIALEAKDGEITRKYGTKVWEFMNSKQLLKFHILLDYGTTLTKTGQIFDVPANTVEIENVARFAVDQYNKNEHANLVFVRAIHAKKQVVQGFNYFITLEAKDGDIIKVYETKVWEFLNSKELLEFHVLISNGTTSTETGQIFDVPADSVEIENVARFAVHQHNKDEHANLVFVRAIHAKKQVVQGFNYFITLEAKDGEIKRKYETKVWEFSNSKQLLEFHILVDNGTTSTQTGQIFDVPANTVEIENVARFAVDQYNKNKHANLVFVRAIHAKKQVVHGFNYFITLEAKDGDIIQVYETKVWAFSNCKELLEFHLFVSNGLTLTKTGQIFDVPADSIEIENVARFAVDQYNKKENTNLVFVRAIQAKKQVVQGFNYFIALEAKDGEITRVYGAKVWEFLKSKQLLEFHILPGYGTSLTKPGQIFDVPANTVEIENVARFAVEQHNKKEPANLVFVRAIHAKKQVVQGFNYFITLEAKDGDVIKVYETKVWEFSNSKELLEFKLLKGAV</sequence>
<feature type="domain" description="Cystatin" evidence="4">
    <location>
        <begin position="98"/>
        <end position="184"/>
    </location>
</feature>
<dbReference type="SMART" id="SM00043">
    <property type="entry name" value="CY"/>
    <property type="match status" value="8"/>
</dbReference>
<gene>
    <name evidence="5" type="ORF">AYBTSS11_LOCUS23213</name>
</gene>
<dbReference type="Pfam" id="PF16845">
    <property type="entry name" value="SQAPI"/>
    <property type="match status" value="4"/>
</dbReference>
<evidence type="ECO:0000256" key="3">
    <source>
        <dbReference type="RuleBase" id="RU362130"/>
    </source>
</evidence>
<name>A0AA86VUD7_9FABA</name>
<evidence type="ECO:0000313" key="5">
    <source>
        <dbReference type="EMBL" id="CAJ1971214.1"/>
    </source>
</evidence>
<dbReference type="InterPro" id="IPR046350">
    <property type="entry name" value="Cystatin_sf"/>
</dbReference>
<evidence type="ECO:0000313" key="6">
    <source>
        <dbReference type="Proteomes" id="UP001189624"/>
    </source>
</evidence>
<comment type="similarity">
    <text evidence="3">Belongs to the cystatin family. Phytocystatin subfamily.</text>
</comment>
<dbReference type="Gramene" id="rna-AYBTSS11_LOCUS23213">
    <property type="protein sequence ID" value="CAJ1971214.1"/>
    <property type="gene ID" value="gene-AYBTSS11_LOCUS23213"/>
</dbReference>